<accession>A0ABV9VRR1</accession>
<comment type="caution">
    <text evidence="2">The sequence shown here is derived from an EMBL/GenBank/DDBJ whole genome shotgun (WGS) entry which is preliminary data.</text>
</comment>
<evidence type="ECO:0000313" key="2">
    <source>
        <dbReference type="EMBL" id="MFC4999066.1"/>
    </source>
</evidence>
<dbReference type="RefSeq" id="WP_380115379.1">
    <property type="nucleotide sequence ID" value="NZ_JBHSIU010000014.1"/>
</dbReference>
<keyword evidence="3" id="KW-1185">Reference proteome</keyword>
<feature type="region of interest" description="Disordered" evidence="1">
    <location>
        <begin position="1"/>
        <end position="111"/>
    </location>
</feature>
<evidence type="ECO:0000313" key="3">
    <source>
        <dbReference type="Proteomes" id="UP001595912"/>
    </source>
</evidence>
<reference evidence="3" key="1">
    <citation type="journal article" date="2019" name="Int. J. Syst. Evol. Microbiol.">
        <title>The Global Catalogue of Microorganisms (GCM) 10K type strain sequencing project: providing services to taxonomists for standard genome sequencing and annotation.</title>
        <authorList>
            <consortium name="The Broad Institute Genomics Platform"/>
            <consortium name="The Broad Institute Genome Sequencing Center for Infectious Disease"/>
            <person name="Wu L."/>
            <person name="Ma J."/>
        </authorList>
    </citation>
    <scope>NUCLEOTIDE SEQUENCE [LARGE SCALE GENOMIC DNA]</scope>
    <source>
        <strain evidence="3">CGMCC 4.7152</strain>
    </source>
</reference>
<feature type="compositionally biased region" description="Polar residues" evidence="1">
    <location>
        <begin position="51"/>
        <end position="66"/>
    </location>
</feature>
<organism evidence="2 3">
    <name type="scientific">Dactylosporangium cerinum</name>
    <dbReference type="NCBI Taxonomy" id="1434730"/>
    <lineage>
        <taxon>Bacteria</taxon>
        <taxon>Bacillati</taxon>
        <taxon>Actinomycetota</taxon>
        <taxon>Actinomycetes</taxon>
        <taxon>Micromonosporales</taxon>
        <taxon>Micromonosporaceae</taxon>
        <taxon>Dactylosporangium</taxon>
    </lineage>
</organism>
<dbReference type="Proteomes" id="UP001595912">
    <property type="component" value="Unassembled WGS sequence"/>
</dbReference>
<gene>
    <name evidence="2" type="ORF">ACFPIJ_14610</name>
</gene>
<sequence length="167" mass="17751">MSELDPGYTGDDQPEALDPGYTGDDQPDTYGGGGVDYGQYETGQDHESLDQLHQTSGSEADASNQFAVYEQDHASAESTSFDQGHHVEYTNPSGAHYEESDFTSYDHSEAETDHVFAAEGSESSHQAEFSTLDTLREQLDSAFTSITGGHEDGPADSGNAGLGVASN</sequence>
<proteinExistence type="predicted"/>
<feature type="region of interest" description="Disordered" evidence="1">
    <location>
        <begin position="144"/>
        <end position="167"/>
    </location>
</feature>
<dbReference type="EMBL" id="JBHSIU010000014">
    <property type="protein sequence ID" value="MFC4999066.1"/>
    <property type="molecule type" value="Genomic_DNA"/>
</dbReference>
<name>A0ABV9VRR1_9ACTN</name>
<feature type="compositionally biased region" description="Basic and acidic residues" evidence="1">
    <location>
        <begin position="96"/>
        <end position="111"/>
    </location>
</feature>
<protein>
    <submittedName>
        <fullName evidence="2">Uncharacterized protein</fullName>
    </submittedName>
</protein>
<evidence type="ECO:0000256" key="1">
    <source>
        <dbReference type="SAM" id="MobiDB-lite"/>
    </source>
</evidence>